<evidence type="ECO:0008006" key="4">
    <source>
        <dbReference type="Google" id="ProtNLM"/>
    </source>
</evidence>
<name>A0A517TYF2_9BACT</name>
<sequence length="222" mass="23043" precursor="true">MMLRTTGGMLAIWAMSLLFFGAANVAQATLVPNGDFEVDAEANSAPDDWFSGGTIGYVTNDDSDGVGTSSVSAGNGGDWRSTAFAVAANEQLTWSVDYKVAQGSTGTFRADLRFFTGQGGDGGTAGSFQGEDVHQVDVSGVTPGVWQTLGPFTINVPAGSLPPLLVPNFADIRISAGLFGDPLVGELRFDNISVTRIPEPATMSLLAMAGVTGVAATRSRRR</sequence>
<evidence type="ECO:0000313" key="3">
    <source>
        <dbReference type="Proteomes" id="UP000317909"/>
    </source>
</evidence>
<accession>A0A517TYF2</accession>
<dbReference type="KEGG" id="llh:I41_25880"/>
<dbReference type="Gene3D" id="2.60.120.260">
    <property type="entry name" value="Galactose-binding domain-like"/>
    <property type="match status" value="1"/>
</dbReference>
<feature type="signal peptide" evidence="1">
    <location>
        <begin position="1"/>
        <end position="28"/>
    </location>
</feature>
<evidence type="ECO:0000313" key="2">
    <source>
        <dbReference type="EMBL" id="QDT73399.1"/>
    </source>
</evidence>
<dbReference type="EMBL" id="CP036339">
    <property type="protein sequence ID" value="QDT73399.1"/>
    <property type="molecule type" value="Genomic_DNA"/>
</dbReference>
<dbReference type="Proteomes" id="UP000317909">
    <property type="component" value="Chromosome"/>
</dbReference>
<feature type="chain" id="PRO_5021869622" description="PEP-CTERM protein-sorting domain-containing protein" evidence="1">
    <location>
        <begin position="29"/>
        <end position="222"/>
    </location>
</feature>
<gene>
    <name evidence="2" type="ORF">I41_25880</name>
</gene>
<proteinExistence type="predicted"/>
<protein>
    <recommendedName>
        <fullName evidence="4">PEP-CTERM protein-sorting domain-containing protein</fullName>
    </recommendedName>
</protein>
<keyword evidence="1" id="KW-0732">Signal</keyword>
<organism evidence="2 3">
    <name type="scientific">Lacipirellula limnantheis</name>
    <dbReference type="NCBI Taxonomy" id="2528024"/>
    <lineage>
        <taxon>Bacteria</taxon>
        <taxon>Pseudomonadati</taxon>
        <taxon>Planctomycetota</taxon>
        <taxon>Planctomycetia</taxon>
        <taxon>Pirellulales</taxon>
        <taxon>Lacipirellulaceae</taxon>
        <taxon>Lacipirellula</taxon>
    </lineage>
</organism>
<keyword evidence="3" id="KW-1185">Reference proteome</keyword>
<dbReference type="AlphaFoldDB" id="A0A517TYF2"/>
<reference evidence="2 3" key="1">
    <citation type="submission" date="2019-02" db="EMBL/GenBank/DDBJ databases">
        <title>Deep-cultivation of Planctomycetes and their phenomic and genomic characterization uncovers novel biology.</title>
        <authorList>
            <person name="Wiegand S."/>
            <person name="Jogler M."/>
            <person name="Boedeker C."/>
            <person name="Pinto D."/>
            <person name="Vollmers J."/>
            <person name="Rivas-Marin E."/>
            <person name="Kohn T."/>
            <person name="Peeters S.H."/>
            <person name="Heuer A."/>
            <person name="Rast P."/>
            <person name="Oberbeckmann S."/>
            <person name="Bunk B."/>
            <person name="Jeske O."/>
            <person name="Meyerdierks A."/>
            <person name="Storesund J.E."/>
            <person name="Kallscheuer N."/>
            <person name="Luecker S."/>
            <person name="Lage O.M."/>
            <person name="Pohl T."/>
            <person name="Merkel B.J."/>
            <person name="Hornburger P."/>
            <person name="Mueller R.-W."/>
            <person name="Bruemmer F."/>
            <person name="Labrenz M."/>
            <person name="Spormann A.M."/>
            <person name="Op den Camp H."/>
            <person name="Overmann J."/>
            <person name="Amann R."/>
            <person name="Jetten M.S.M."/>
            <person name="Mascher T."/>
            <person name="Medema M.H."/>
            <person name="Devos D.P."/>
            <person name="Kaster A.-K."/>
            <person name="Ovreas L."/>
            <person name="Rohde M."/>
            <person name="Galperin M.Y."/>
            <person name="Jogler C."/>
        </authorList>
    </citation>
    <scope>NUCLEOTIDE SEQUENCE [LARGE SCALE GENOMIC DNA]</scope>
    <source>
        <strain evidence="2 3">I41</strain>
    </source>
</reference>
<dbReference type="RefSeq" id="WP_145432996.1">
    <property type="nucleotide sequence ID" value="NZ_CP036339.1"/>
</dbReference>
<evidence type="ECO:0000256" key="1">
    <source>
        <dbReference type="SAM" id="SignalP"/>
    </source>
</evidence>